<reference evidence="1 2" key="1">
    <citation type="submission" date="2017-06" db="EMBL/GenBank/DDBJ databases">
        <authorList>
            <consortium name="Pathogen Informatics"/>
        </authorList>
    </citation>
    <scope>NUCLEOTIDE SEQUENCE [LARGE SCALE GENOMIC DNA]</scope>
    <source>
        <strain evidence="1 2">NCTC12148</strain>
    </source>
</reference>
<keyword evidence="2" id="KW-1185">Reference proteome</keyword>
<accession>A0A240BXG3</accession>
<proteinExistence type="predicted"/>
<gene>
    <name evidence="1" type="ORF">SAMEA4384070_01999</name>
</gene>
<protein>
    <submittedName>
        <fullName evidence="1">Uncharacterized protein</fullName>
    </submittedName>
</protein>
<name>A0A240BXG3_SERFI</name>
<dbReference type="Proteomes" id="UP000215134">
    <property type="component" value="Chromosome 1"/>
</dbReference>
<dbReference type="EMBL" id="LT906479">
    <property type="protein sequence ID" value="SNV99733.1"/>
    <property type="molecule type" value="Genomic_DNA"/>
</dbReference>
<organism evidence="1 2">
    <name type="scientific">Serratia ficaria</name>
    <dbReference type="NCBI Taxonomy" id="61651"/>
    <lineage>
        <taxon>Bacteria</taxon>
        <taxon>Pseudomonadati</taxon>
        <taxon>Pseudomonadota</taxon>
        <taxon>Gammaproteobacteria</taxon>
        <taxon>Enterobacterales</taxon>
        <taxon>Yersiniaceae</taxon>
        <taxon>Serratia</taxon>
    </lineage>
</organism>
<evidence type="ECO:0000313" key="1">
    <source>
        <dbReference type="EMBL" id="SNV99733.1"/>
    </source>
</evidence>
<evidence type="ECO:0000313" key="2">
    <source>
        <dbReference type="Proteomes" id="UP000215134"/>
    </source>
</evidence>
<dbReference type="KEGG" id="sfj:SAMEA4384070_1999"/>
<sequence>MTAALALLVSSCCHSFVDRHSAPAASRGGAEHYPQRADGLLLHHLWLVEQIRSEQALLARLRAERKALQAGVPPQSKDKSALRGGVQCARAPDAIRCLSVQLRPAPVAGPHRFYAGVFCRVGVNWRPMSC</sequence>
<dbReference type="AlphaFoldDB" id="A0A240BXG3"/>